<keyword evidence="3" id="KW-1185">Reference proteome</keyword>
<reference evidence="3" key="1">
    <citation type="submission" date="2017-02" db="EMBL/GenBank/DDBJ databases">
        <title>Natronthermophilus aegyptiacus gen. nov.,sp. nov., an aerobic, extremely halophilic alkalithermophilic archaeon isolated from the athalassohaline Wadi An Natrun, Egypt.</title>
        <authorList>
            <person name="Zhao B."/>
        </authorList>
    </citation>
    <scope>NUCLEOTIDE SEQUENCE [LARGE SCALE GENOMIC DNA]</scope>
    <source>
        <strain evidence="3">JW/NM-HA 15</strain>
    </source>
</reference>
<dbReference type="NCBIfam" id="TIGR01409">
    <property type="entry name" value="TAT_signal_seq"/>
    <property type="match status" value="1"/>
</dbReference>
<dbReference type="PROSITE" id="PS51257">
    <property type="entry name" value="PROKAR_LIPOPROTEIN"/>
    <property type="match status" value="1"/>
</dbReference>
<feature type="compositionally biased region" description="Acidic residues" evidence="1">
    <location>
        <begin position="45"/>
        <end position="56"/>
    </location>
</feature>
<dbReference type="AlphaFoldDB" id="A0A2Z2HND4"/>
<name>A0A2Z2HND4_9EURY</name>
<evidence type="ECO:0000313" key="2">
    <source>
        <dbReference type="EMBL" id="ARS88436.1"/>
    </source>
</evidence>
<organism evidence="2 3">
    <name type="scientific">Natrarchaeobaculum aegyptiacum</name>
    <dbReference type="NCBI Taxonomy" id="745377"/>
    <lineage>
        <taxon>Archaea</taxon>
        <taxon>Methanobacteriati</taxon>
        <taxon>Methanobacteriota</taxon>
        <taxon>Stenosarchaea group</taxon>
        <taxon>Halobacteria</taxon>
        <taxon>Halobacteriales</taxon>
        <taxon>Natrialbaceae</taxon>
        <taxon>Natrarchaeobaculum</taxon>
    </lineage>
</organism>
<proteinExistence type="predicted"/>
<accession>A0A2Z2HND4</accession>
<feature type="region of interest" description="Disordered" evidence="1">
    <location>
        <begin position="164"/>
        <end position="193"/>
    </location>
</feature>
<dbReference type="GeneID" id="32892578"/>
<sequence length="193" mass="20852">MKRIQNRRRFLQLATAGAAASVAGCSDLQPSTDDGSEPETPQEQGDGDEIDPDDVSDTALTALVQPDPDELAEIEAEIVEQVEAGELDQMQAQQEMQRRQMEIIDDLADSFQSTAADADAYHVEASMPDQGAFLVDGDAEALVAQLNDGAVSALLPSQEYVEAQEAMAAQPDPDEMDEEALEEELQEQVEEQG</sequence>
<dbReference type="Proteomes" id="UP000250088">
    <property type="component" value="Chromosome"/>
</dbReference>
<evidence type="ECO:0000313" key="3">
    <source>
        <dbReference type="Proteomes" id="UP000250088"/>
    </source>
</evidence>
<protein>
    <submittedName>
        <fullName evidence="2">Uncharacterized protein</fullName>
    </submittedName>
</protein>
<dbReference type="InterPro" id="IPR006311">
    <property type="entry name" value="TAT_signal"/>
</dbReference>
<feature type="region of interest" description="Disordered" evidence="1">
    <location>
        <begin position="21"/>
        <end position="56"/>
    </location>
</feature>
<dbReference type="KEGG" id="naj:B1756_00830"/>
<dbReference type="EMBL" id="CP019893">
    <property type="protein sequence ID" value="ARS88436.1"/>
    <property type="molecule type" value="Genomic_DNA"/>
</dbReference>
<feature type="compositionally biased region" description="Acidic residues" evidence="1">
    <location>
        <begin position="172"/>
        <end position="193"/>
    </location>
</feature>
<feature type="compositionally biased region" description="Polar residues" evidence="1">
    <location>
        <begin position="28"/>
        <end position="43"/>
    </location>
</feature>
<dbReference type="RefSeq" id="WP_086886816.1">
    <property type="nucleotide sequence ID" value="NZ_CP019893.1"/>
</dbReference>
<gene>
    <name evidence="2" type="ORF">B1756_00830</name>
</gene>
<evidence type="ECO:0000256" key="1">
    <source>
        <dbReference type="SAM" id="MobiDB-lite"/>
    </source>
</evidence>
<dbReference type="InterPro" id="IPR019546">
    <property type="entry name" value="TAT_signal_bac_arc"/>
</dbReference>
<dbReference type="PROSITE" id="PS51318">
    <property type="entry name" value="TAT"/>
    <property type="match status" value="1"/>
</dbReference>